<dbReference type="GO" id="GO:0005891">
    <property type="term" value="C:voltage-gated calcium channel complex"/>
    <property type="evidence" value="ECO:0007669"/>
    <property type="project" value="TreeGrafter"/>
</dbReference>
<evidence type="ECO:0000256" key="2">
    <source>
        <dbReference type="ARBA" id="ARBA00022448"/>
    </source>
</evidence>
<dbReference type="InterPro" id="IPR050599">
    <property type="entry name" value="VDCC_alpha-1_subunit"/>
</dbReference>
<evidence type="ECO:0000256" key="3">
    <source>
        <dbReference type="ARBA" id="ARBA00022568"/>
    </source>
</evidence>
<evidence type="ECO:0000259" key="14">
    <source>
        <dbReference type="Pfam" id="PF00520"/>
    </source>
</evidence>
<keyword evidence="4" id="KW-0107">Calcium channel</keyword>
<comment type="caution">
    <text evidence="15">The sequence shown here is derived from an EMBL/GenBank/DDBJ whole genome shotgun (WGS) entry which is preliminary data.</text>
</comment>
<dbReference type="InterPro" id="IPR005821">
    <property type="entry name" value="Ion_trans_dom"/>
</dbReference>
<keyword evidence="3" id="KW-0109">Calcium transport</keyword>
<keyword evidence="6" id="KW-0106">Calcium</keyword>
<evidence type="ECO:0000256" key="7">
    <source>
        <dbReference type="ARBA" id="ARBA00022882"/>
    </source>
</evidence>
<evidence type="ECO:0000256" key="4">
    <source>
        <dbReference type="ARBA" id="ARBA00022673"/>
    </source>
</evidence>
<evidence type="ECO:0000256" key="9">
    <source>
        <dbReference type="ARBA" id="ARBA00023065"/>
    </source>
</evidence>
<organism evidence="15 16">
    <name type="scientific">Symbiodinium natans</name>
    <dbReference type="NCBI Taxonomy" id="878477"/>
    <lineage>
        <taxon>Eukaryota</taxon>
        <taxon>Sar</taxon>
        <taxon>Alveolata</taxon>
        <taxon>Dinophyceae</taxon>
        <taxon>Suessiales</taxon>
        <taxon>Symbiodiniaceae</taxon>
        <taxon>Symbiodinium</taxon>
    </lineage>
</organism>
<dbReference type="PANTHER" id="PTHR45628">
    <property type="entry name" value="VOLTAGE-DEPENDENT CALCIUM CHANNEL TYPE A SUBUNIT ALPHA-1"/>
    <property type="match status" value="1"/>
</dbReference>
<feature type="transmembrane region" description="Helical" evidence="13">
    <location>
        <begin position="231"/>
        <end position="256"/>
    </location>
</feature>
<keyword evidence="8 13" id="KW-1133">Transmembrane helix</keyword>
<feature type="transmembrane region" description="Helical" evidence="13">
    <location>
        <begin position="268"/>
        <end position="290"/>
    </location>
</feature>
<keyword evidence="2" id="KW-0813">Transport</keyword>
<keyword evidence="12" id="KW-0407">Ion channel</keyword>
<protein>
    <recommendedName>
        <fullName evidence="14">Ion transport domain-containing protein</fullName>
    </recommendedName>
</protein>
<accession>A0A812MHJ4</accession>
<evidence type="ECO:0000256" key="6">
    <source>
        <dbReference type="ARBA" id="ARBA00022837"/>
    </source>
</evidence>
<dbReference type="Proteomes" id="UP000604046">
    <property type="component" value="Unassembled WGS sequence"/>
</dbReference>
<evidence type="ECO:0000256" key="10">
    <source>
        <dbReference type="ARBA" id="ARBA00023136"/>
    </source>
</evidence>
<dbReference type="Gene3D" id="1.10.287.70">
    <property type="match status" value="1"/>
</dbReference>
<evidence type="ECO:0000256" key="8">
    <source>
        <dbReference type="ARBA" id="ARBA00022989"/>
    </source>
</evidence>
<keyword evidence="16" id="KW-1185">Reference proteome</keyword>
<evidence type="ECO:0000256" key="13">
    <source>
        <dbReference type="SAM" id="Phobius"/>
    </source>
</evidence>
<feature type="transmembrane region" description="Helical" evidence="13">
    <location>
        <begin position="339"/>
        <end position="357"/>
    </location>
</feature>
<dbReference type="GO" id="GO:0008331">
    <property type="term" value="F:high voltage-gated calcium channel activity"/>
    <property type="evidence" value="ECO:0007669"/>
    <property type="project" value="TreeGrafter"/>
</dbReference>
<gene>
    <name evidence="15" type="ORF">SNAT2548_LOCUS14108</name>
</gene>
<keyword evidence="7" id="KW-0851">Voltage-gated channel</keyword>
<dbReference type="SUPFAM" id="SSF81324">
    <property type="entry name" value="Voltage-gated potassium channels"/>
    <property type="match status" value="1"/>
</dbReference>
<keyword evidence="9" id="KW-0406">Ion transport</keyword>
<feature type="transmembrane region" description="Helical" evidence="13">
    <location>
        <begin position="445"/>
        <end position="467"/>
    </location>
</feature>
<dbReference type="Gene3D" id="1.20.120.350">
    <property type="entry name" value="Voltage-gated potassium channels. Chain C"/>
    <property type="match status" value="1"/>
</dbReference>
<evidence type="ECO:0000256" key="1">
    <source>
        <dbReference type="ARBA" id="ARBA00004141"/>
    </source>
</evidence>
<comment type="subcellular location">
    <subcellularLocation>
        <location evidence="1">Membrane</location>
        <topology evidence="1">Multi-pass membrane protein</topology>
    </subcellularLocation>
</comment>
<evidence type="ECO:0000256" key="11">
    <source>
        <dbReference type="ARBA" id="ARBA00023180"/>
    </source>
</evidence>
<keyword evidence="5 13" id="KW-0812">Transmembrane</keyword>
<evidence type="ECO:0000313" key="16">
    <source>
        <dbReference type="Proteomes" id="UP000604046"/>
    </source>
</evidence>
<evidence type="ECO:0000313" key="15">
    <source>
        <dbReference type="EMBL" id="CAE7266570.1"/>
    </source>
</evidence>
<dbReference type="Pfam" id="PF00520">
    <property type="entry name" value="Ion_trans"/>
    <property type="match status" value="1"/>
</dbReference>
<sequence>MENLTSQDPPRMLTILGSEQERSTTADGPASLLERLVAAALTKFELSQWGLMVYEILQGLEKQFDVDDAAAAAKVIMPNDLNAAMKTFRKAVPQLQSPLNNEELEEVIMELRRIHSMVFEKCTRNSQGKAHLAFQPVISWKAFQECLLLEDLPSYSAGRVALNLFAVQQALLGDAIPTTGATKALLTAYQEAQKPSKPKTRWVSVVSFMSTASIILSFALMGLSLDNWPDWVGWMIFEAVFATVFVLEIVVKCVVLSPREYACGSDRYWNWLDVGLTLVAVIELFLNIIFQNASRAKIILILRGLRLARVARLAKLINMPLLQELANIVSGFLISVKSLFWVVMTLSVVVYVCALALRSLVQSFADPDTLEKCGSADNVDMDADALGPECPYRGKLHLIYGDEYCGNVSRCMFSIFRCMIGDCTSAGGRSLTMIFSNGFGLRFDILYAFSMVCVLFGLFNIITAIFVEATLNGLKETETQRKYAKAYETSYMTEQLAKLVVCVASQTEMMRARTGGNHRK</sequence>
<evidence type="ECO:0000256" key="5">
    <source>
        <dbReference type="ARBA" id="ARBA00022692"/>
    </source>
</evidence>
<dbReference type="AlphaFoldDB" id="A0A812MHJ4"/>
<dbReference type="PANTHER" id="PTHR45628:SF7">
    <property type="entry name" value="VOLTAGE-DEPENDENT CALCIUM CHANNEL TYPE A SUBUNIT ALPHA-1"/>
    <property type="match status" value="1"/>
</dbReference>
<feature type="transmembrane region" description="Helical" evidence="13">
    <location>
        <begin position="202"/>
        <end position="225"/>
    </location>
</feature>
<reference evidence="15" key="1">
    <citation type="submission" date="2021-02" db="EMBL/GenBank/DDBJ databases">
        <authorList>
            <person name="Dougan E. K."/>
            <person name="Rhodes N."/>
            <person name="Thang M."/>
            <person name="Chan C."/>
        </authorList>
    </citation>
    <scope>NUCLEOTIDE SEQUENCE</scope>
</reference>
<keyword evidence="11" id="KW-0325">Glycoprotein</keyword>
<dbReference type="EMBL" id="CAJNDS010001591">
    <property type="protein sequence ID" value="CAE7266570.1"/>
    <property type="molecule type" value="Genomic_DNA"/>
</dbReference>
<evidence type="ECO:0000256" key="12">
    <source>
        <dbReference type="ARBA" id="ARBA00023303"/>
    </source>
</evidence>
<proteinExistence type="predicted"/>
<keyword evidence="10 13" id="KW-0472">Membrane</keyword>
<name>A0A812MHJ4_9DINO</name>
<dbReference type="OrthoDB" id="424790at2759"/>
<dbReference type="GO" id="GO:0098703">
    <property type="term" value="P:calcium ion import across plasma membrane"/>
    <property type="evidence" value="ECO:0007669"/>
    <property type="project" value="TreeGrafter"/>
</dbReference>
<dbReference type="InterPro" id="IPR027359">
    <property type="entry name" value="Volt_channel_dom_sf"/>
</dbReference>
<feature type="domain" description="Ion transport" evidence="14">
    <location>
        <begin position="205"/>
        <end position="471"/>
    </location>
</feature>